<name>A0ABW6J1C9_STRWE</name>
<protein>
    <submittedName>
        <fullName evidence="5">LamG domain-containing protein</fullName>
    </submittedName>
</protein>
<accession>A0ABW6J1C9</accession>
<dbReference type="SMART" id="SM00560">
    <property type="entry name" value="LamGL"/>
    <property type="match status" value="1"/>
</dbReference>
<gene>
    <name evidence="5" type="ORF">ACFQ63_29025</name>
</gene>
<dbReference type="SUPFAM" id="SSF49899">
    <property type="entry name" value="Concanavalin A-like lectins/glucanases"/>
    <property type="match status" value="1"/>
</dbReference>
<dbReference type="Gene3D" id="2.60.120.200">
    <property type="match status" value="1"/>
</dbReference>
<dbReference type="SUPFAM" id="SSF56219">
    <property type="entry name" value="DNase I-like"/>
    <property type="match status" value="1"/>
</dbReference>
<sequence>MATALAVVVMLLGQAVPAAAVVTVPGDATGTAYARESVRVMTWNVCGEAGGAVAGQAGFCPFRNEPQKKIDGIVKVIKEQNLNAVMLQEVCSESHVNRLATTLNGLAANGNSWAQGWTFALAGVTRPDDSPEVELAGVELIDQEGSECRGSLNGTLGVAIGVKGRITWTSETDFDTPLGLSMGRGTVLCAEVDGWEQHLCTTHVANFGEDVKAGRLTAATADQYYKEQIDTVAAVAGSFPSVVLGGDFNTSVQDRLQKLYSMMSECDQRSYLPGDAANEITKVTRAMEVNDGNPAGEPVDYAITSQGEFLTSKIDYLFSTDGFTGCDSWTSLGDWTDYSDAVQPDCRLKPGDKSWMPKCTPGAEAYSDHTPVYGRTQGGPKLSWGLDSAGGLMGGSGGYTGSLTGGGSWSAEHGGSLALNGSDGAVTAGGPVVDTRRSFTVSAWAKVDVDAGTSVVLAQDGQIISGMMLWFNKPDSTWRFGMPKTDSPTWNVDQVRAPATAGVWTRLTGTYDAAAETVTLYVDGEKKGTATHTAPWAATGPFVVGRDKVNGVNNAFFKGSIQRVEAFDYAMRDAQASSHARTMTAPTGKGTAMKDAPYVSLSQGCHGPVEQFHLDFGTATSLTPTLKSYVVHPDPSRQIWAEFSIWDTTDPSRPQPIVLGGSGSASGKVTGRGAVSVTAPQLTPGHNYGWRVRANDGTTTSPVSADCHFTAPAS</sequence>
<evidence type="ECO:0000256" key="3">
    <source>
        <dbReference type="SAM" id="SignalP"/>
    </source>
</evidence>
<evidence type="ECO:0000313" key="5">
    <source>
        <dbReference type="EMBL" id="MFE5983721.1"/>
    </source>
</evidence>
<keyword evidence="1 3" id="KW-0732">Signal</keyword>
<dbReference type="InterPro" id="IPR006558">
    <property type="entry name" value="LamG-like"/>
</dbReference>
<dbReference type="EMBL" id="JBHTRV010000026">
    <property type="protein sequence ID" value="MFE5983721.1"/>
    <property type="molecule type" value="Genomic_DNA"/>
</dbReference>
<dbReference type="Pfam" id="PF03372">
    <property type="entry name" value="Exo_endo_phos"/>
    <property type="match status" value="1"/>
</dbReference>
<evidence type="ECO:0000256" key="2">
    <source>
        <dbReference type="ARBA" id="ARBA00023157"/>
    </source>
</evidence>
<feature type="domain" description="LamG-like jellyroll fold" evidence="4">
    <location>
        <begin position="437"/>
        <end position="574"/>
    </location>
</feature>
<proteinExistence type="predicted"/>
<keyword evidence="2" id="KW-1015">Disulfide bond</keyword>
<feature type="chain" id="PRO_5045969759" evidence="3">
    <location>
        <begin position="21"/>
        <end position="714"/>
    </location>
</feature>
<dbReference type="InterPro" id="IPR036691">
    <property type="entry name" value="Endo/exonu/phosph_ase_sf"/>
</dbReference>
<organism evidence="5 6">
    <name type="scientific">Streptomyces wedmorensis</name>
    <dbReference type="NCBI Taxonomy" id="43759"/>
    <lineage>
        <taxon>Bacteria</taxon>
        <taxon>Bacillati</taxon>
        <taxon>Actinomycetota</taxon>
        <taxon>Actinomycetes</taxon>
        <taxon>Kitasatosporales</taxon>
        <taxon>Streptomycetaceae</taxon>
        <taxon>Streptomyces</taxon>
    </lineage>
</organism>
<dbReference type="Proteomes" id="UP001600424">
    <property type="component" value="Unassembled WGS sequence"/>
</dbReference>
<evidence type="ECO:0000256" key="1">
    <source>
        <dbReference type="ARBA" id="ARBA00022729"/>
    </source>
</evidence>
<evidence type="ECO:0000259" key="4">
    <source>
        <dbReference type="SMART" id="SM00560"/>
    </source>
</evidence>
<feature type="signal peptide" evidence="3">
    <location>
        <begin position="1"/>
        <end position="20"/>
    </location>
</feature>
<dbReference type="RefSeq" id="WP_386255645.1">
    <property type="nucleotide sequence ID" value="NZ_JBHTRV010000026.1"/>
</dbReference>
<dbReference type="InterPro" id="IPR005135">
    <property type="entry name" value="Endo/exonuclease/phosphatase"/>
</dbReference>
<dbReference type="InterPro" id="IPR013320">
    <property type="entry name" value="ConA-like_dom_sf"/>
</dbReference>
<comment type="caution">
    <text evidence="5">The sequence shown here is derived from an EMBL/GenBank/DDBJ whole genome shotgun (WGS) entry which is preliminary data.</text>
</comment>
<reference evidence="5 6" key="1">
    <citation type="submission" date="2024-09" db="EMBL/GenBank/DDBJ databases">
        <title>The Natural Products Discovery Center: Release of the First 8490 Sequenced Strains for Exploring Actinobacteria Biosynthetic Diversity.</title>
        <authorList>
            <person name="Kalkreuter E."/>
            <person name="Kautsar S.A."/>
            <person name="Yang D."/>
            <person name="Bader C.D."/>
            <person name="Teijaro C.N."/>
            <person name="Fluegel L."/>
            <person name="Davis C.M."/>
            <person name="Simpson J.R."/>
            <person name="Lauterbach L."/>
            <person name="Steele A.D."/>
            <person name="Gui C."/>
            <person name="Meng S."/>
            <person name="Li G."/>
            <person name="Viehrig K."/>
            <person name="Ye F."/>
            <person name="Su P."/>
            <person name="Kiefer A.F."/>
            <person name="Nichols A."/>
            <person name="Cepeda A.J."/>
            <person name="Yan W."/>
            <person name="Fan B."/>
            <person name="Jiang Y."/>
            <person name="Adhikari A."/>
            <person name="Zheng C.-J."/>
            <person name="Schuster L."/>
            <person name="Cowan T.M."/>
            <person name="Smanski M.J."/>
            <person name="Chevrette M.G."/>
            <person name="De Carvalho L.P.S."/>
            <person name="Shen B."/>
        </authorList>
    </citation>
    <scope>NUCLEOTIDE SEQUENCE [LARGE SCALE GENOMIC DNA]</scope>
    <source>
        <strain evidence="5 6">NPDC056472</strain>
    </source>
</reference>
<dbReference type="Pfam" id="PF13385">
    <property type="entry name" value="Laminin_G_3"/>
    <property type="match status" value="1"/>
</dbReference>
<evidence type="ECO:0000313" key="6">
    <source>
        <dbReference type="Proteomes" id="UP001600424"/>
    </source>
</evidence>
<dbReference type="Gene3D" id="3.60.10.10">
    <property type="entry name" value="Endonuclease/exonuclease/phosphatase"/>
    <property type="match status" value="1"/>
</dbReference>
<keyword evidence="6" id="KW-1185">Reference proteome</keyword>